<gene>
    <name evidence="2" type="ORF">KHA93_03080</name>
</gene>
<evidence type="ECO:0000313" key="2">
    <source>
        <dbReference type="EMBL" id="MBS4198632.1"/>
    </source>
</evidence>
<evidence type="ECO:0000256" key="1">
    <source>
        <dbReference type="SAM" id="SignalP"/>
    </source>
</evidence>
<proteinExistence type="predicted"/>
<dbReference type="EMBL" id="JAGYPJ010000001">
    <property type="protein sequence ID" value="MBS4198632.1"/>
    <property type="molecule type" value="Genomic_DNA"/>
</dbReference>
<keyword evidence="1" id="KW-0732">Signal</keyword>
<protein>
    <submittedName>
        <fullName evidence="2">Uncharacterized protein</fullName>
    </submittedName>
</protein>
<keyword evidence="3" id="KW-1185">Reference proteome</keyword>
<feature type="chain" id="PRO_5037347578" evidence="1">
    <location>
        <begin position="28"/>
        <end position="143"/>
    </location>
</feature>
<name>A0A942YJI5_9BACI</name>
<comment type="caution">
    <text evidence="2">The sequence shown here is derived from an EMBL/GenBank/DDBJ whole genome shotgun (WGS) entry which is preliminary data.</text>
</comment>
<feature type="signal peptide" evidence="1">
    <location>
        <begin position="1"/>
        <end position="27"/>
    </location>
</feature>
<evidence type="ECO:0000313" key="3">
    <source>
        <dbReference type="Proteomes" id="UP000682713"/>
    </source>
</evidence>
<accession>A0A942YJI5</accession>
<organism evidence="2 3">
    <name type="scientific">Lederbergia citrisecunda</name>
    <dbReference type="NCBI Taxonomy" id="2833583"/>
    <lineage>
        <taxon>Bacteria</taxon>
        <taxon>Bacillati</taxon>
        <taxon>Bacillota</taxon>
        <taxon>Bacilli</taxon>
        <taxon>Bacillales</taxon>
        <taxon>Bacillaceae</taxon>
        <taxon>Lederbergia</taxon>
    </lineage>
</organism>
<sequence>MKKTRMILLSFAFIFAAFVFTPTKSEASSIVNWSEWRPVPKAGATCEARVGTDAYTYYKGATTVDYQLQARGKCNRIYYKASIAAKGTQTGYFSTNTPIKSINISSFTVGAGSYGLSMDAELFADSAMTNFAGWAITSIFVYR</sequence>
<dbReference type="Proteomes" id="UP000682713">
    <property type="component" value="Unassembled WGS sequence"/>
</dbReference>
<dbReference type="AlphaFoldDB" id="A0A942YJI5"/>
<reference evidence="2 3" key="1">
    <citation type="submission" date="2021-05" db="EMBL/GenBank/DDBJ databases">
        <title>Novel Bacillus species.</title>
        <authorList>
            <person name="Liu G."/>
        </authorList>
    </citation>
    <scope>NUCLEOTIDE SEQUENCE [LARGE SCALE GENOMIC DNA]</scope>
    <source>
        <strain evidence="2 3">FJAT-49732</strain>
    </source>
</reference>
<dbReference type="RefSeq" id="WP_213109374.1">
    <property type="nucleotide sequence ID" value="NZ_JAGYPJ010000001.1"/>
</dbReference>